<sequence>MHEQFKISMETEHENKLAKEIRDVYCQLSKIKRTQAIILAQTNGILAAAALGLPVCSRLYGFGQAMTLQQCEPKRILLTANETKCGFQPFFNYGTSNCTIGTDGWSIHPYSECFWKSQLVNINGYPHAWEHNETNGDWVRQEATIHTPNLDLIAEFEELHLNDFDFALKSHPAHDTMEMEQLNILNDLVGRLQEGETKSLSNIIVTEEQDNQIGNMFSWFDTLKIMGLSVIGFILFLICLRIFIVCNPFPRIMHQVEKRRKIREADESKDRQEMDSMPPEGVEEQPFTREFAPLPLMASSSQDRETSIKIRKPSAPRTENLYPMAELKWENENKNCTGSHTTCTYVVGYGMINYTEVEKESDSNDGSSSTVTIPLGVEEGHGSEYNSGTENELGYSASEEECVSNDEYMFQYSPISEEDQQEEVDINPEDVSEENLQDPVHSEPTRSCNNCKMRTVPILSYGRAGKIRMENLAQAQLKNGNWNYEMIYAPRESIREFLSLKKEEEKRGGEKLKETLNTFSVNGQTLLHGTVTEERFDITDLLLEFGADPDIMEDGQTVAHPAAATNNTHLLRVLSYHHCKLRAWNSLGETPLMVAIALNQRESISFLWETSVISKSGRGAETVLHYAAQFNNRNVALGACDSRRGVDVNQRSLPRFESALMVAVRYGNPDIVNVLLKNGATDNNPDKDGNYAQDYIKNKQIRRIFRIWKMPVKTRKQNVPAIHNEENQRKRKRTKFELSTTESEED</sequence>
<dbReference type="SUPFAM" id="SSF48403">
    <property type="entry name" value="Ankyrin repeat"/>
    <property type="match status" value="1"/>
</dbReference>
<feature type="transmembrane region" description="Helical" evidence="3">
    <location>
        <begin position="225"/>
        <end position="244"/>
    </location>
</feature>
<feature type="region of interest" description="Disordered" evidence="2">
    <location>
        <begin position="260"/>
        <end position="287"/>
    </location>
</feature>
<evidence type="ECO:0000256" key="1">
    <source>
        <dbReference type="PROSITE-ProRule" id="PRU00023"/>
    </source>
</evidence>
<dbReference type="PANTHER" id="PTHR16021">
    <property type="entry name" value="MANSC DOMAIN CONTAINING PROTEIN 1"/>
    <property type="match status" value="1"/>
</dbReference>
<evidence type="ECO:0000256" key="2">
    <source>
        <dbReference type="SAM" id="MobiDB-lite"/>
    </source>
</evidence>
<proteinExistence type="predicted"/>
<feature type="repeat" description="ANK" evidence="1">
    <location>
        <begin position="655"/>
        <end position="687"/>
    </location>
</feature>
<keyword evidence="3" id="KW-0812">Transmembrane</keyword>
<feature type="compositionally biased region" description="Basic and acidic residues" evidence="2">
    <location>
        <begin position="263"/>
        <end position="274"/>
    </location>
</feature>
<reference evidence="4 5" key="1">
    <citation type="journal article" date="2023" name="Nucleic Acids Res.">
        <title>The hologenome of Daphnia magna reveals possible DNA methylation and microbiome-mediated evolution of the host genome.</title>
        <authorList>
            <person name="Chaturvedi A."/>
            <person name="Li X."/>
            <person name="Dhandapani V."/>
            <person name="Marshall H."/>
            <person name="Kissane S."/>
            <person name="Cuenca-Cambronero M."/>
            <person name="Asole G."/>
            <person name="Calvet F."/>
            <person name="Ruiz-Romero M."/>
            <person name="Marangio P."/>
            <person name="Guigo R."/>
            <person name="Rago D."/>
            <person name="Mirbahai L."/>
            <person name="Eastwood N."/>
            <person name="Colbourne J.K."/>
            <person name="Zhou J."/>
            <person name="Mallon E."/>
            <person name="Orsini L."/>
        </authorList>
    </citation>
    <scope>NUCLEOTIDE SEQUENCE [LARGE SCALE GENOMIC DNA]</scope>
    <source>
        <strain evidence="4">LRV0_1</strain>
    </source>
</reference>
<dbReference type="PROSITE" id="PS50088">
    <property type="entry name" value="ANK_REPEAT"/>
    <property type="match status" value="2"/>
</dbReference>
<dbReference type="PROSITE" id="PS50297">
    <property type="entry name" value="ANK_REP_REGION"/>
    <property type="match status" value="2"/>
</dbReference>
<feature type="repeat" description="ANK" evidence="1">
    <location>
        <begin position="522"/>
        <end position="554"/>
    </location>
</feature>
<keyword evidence="3" id="KW-0472">Membrane</keyword>
<dbReference type="PANTHER" id="PTHR16021:SF23">
    <property type="entry name" value="FI18411P1-RELATED"/>
    <property type="match status" value="1"/>
</dbReference>
<comment type="caution">
    <text evidence="4">The sequence shown here is derived from an EMBL/GenBank/DDBJ whole genome shotgun (WGS) entry which is preliminary data.</text>
</comment>
<dbReference type="Pfam" id="PF13857">
    <property type="entry name" value="Ank_5"/>
    <property type="match status" value="1"/>
</dbReference>
<keyword evidence="3" id="KW-1133">Transmembrane helix</keyword>
<feature type="compositionally biased region" description="Polar residues" evidence="2">
    <location>
        <begin position="737"/>
        <end position="746"/>
    </location>
</feature>
<evidence type="ECO:0000313" key="5">
    <source>
        <dbReference type="Proteomes" id="UP001234178"/>
    </source>
</evidence>
<protein>
    <submittedName>
        <fullName evidence="4">Uncharacterized protein</fullName>
    </submittedName>
</protein>
<keyword evidence="1" id="KW-0040">ANK repeat</keyword>
<dbReference type="SMART" id="SM00248">
    <property type="entry name" value="ANK"/>
    <property type="match status" value="4"/>
</dbReference>
<evidence type="ECO:0000313" key="4">
    <source>
        <dbReference type="EMBL" id="KAK4013339.1"/>
    </source>
</evidence>
<dbReference type="EMBL" id="JAOYFB010000004">
    <property type="protein sequence ID" value="KAK4013339.1"/>
    <property type="molecule type" value="Genomic_DNA"/>
</dbReference>
<keyword evidence="5" id="KW-1185">Reference proteome</keyword>
<evidence type="ECO:0000256" key="3">
    <source>
        <dbReference type="SAM" id="Phobius"/>
    </source>
</evidence>
<organism evidence="4 5">
    <name type="scientific">Daphnia magna</name>
    <dbReference type="NCBI Taxonomy" id="35525"/>
    <lineage>
        <taxon>Eukaryota</taxon>
        <taxon>Metazoa</taxon>
        <taxon>Ecdysozoa</taxon>
        <taxon>Arthropoda</taxon>
        <taxon>Crustacea</taxon>
        <taxon>Branchiopoda</taxon>
        <taxon>Diplostraca</taxon>
        <taxon>Cladocera</taxon>
        <taxon>Anomopoda</taxon>
        <taxon>Daphniidae</taxon>
        <taxon>Daphnia</taxon>
    </lineage>
</organism>
<name>A0ABQ9ZK90_9CRUS</name>
<dbReference type="InterPro" id="IPR002110">
    <property type="entry name" value="Ankyrin_rpt"/>
</dbReference>
<dbReference type="InterPro" id="IPR036770">
    <property type="entry name" value="Ankyrin_rpt-contain_sf"/>
</dbReference>
<dbReference type="InterPro" id="IPR052660">
    <property type="entry name" value="Erythrocyte_Invasion_ImmMod"/>
</dbReference>
<dbReference type="Proteomes" id="UP001234178">
    <property type="component" value="Unassembled WGS sequence"/>
</dbReference>
<accession>A0ABQ9ZK90</accession>
<gene>
    <name evidence="4" type="ORF">OUZ56_025573</name>
</gene>
<feature type="region of interest" description="Disordered" evidence="2">
    <location>
        <begin position="716"/>
        <end position="746"/>
    </location>
</feature>
<dbReference type="Pfam" id="PF12796">
    <property type="entry name" value="Ank_2"/>
    <property type="match status" value="1"/>
</dbReference>
<dbReference type="Gene3D" id="1.25.40.20">
    <property type="entry name" value="Ankyrin repeat-containing domain"/>
    <property type="match status" value="1"/>
</dbReference>